<dbReference type="EMBL" id="UINC01196647">
    <property type="protein sequence ID" value="SVE13744.1"/>
    <property type="molecule type" value="Genomic_DNA"/>
</dbReference>
<dbReference type="InterPro" id="IPR003661">
    <property type="entry name" value="HisK_dim/P_dom"/>
</dbReference>
<dbReference type="PANTHER" id="PTHR43065:SF42">
    <property type="entry name" value="TWO-COMPONENT SENSOR PPRA"/>
    <property type="match status" value="1"/>
</dbReference>
<proteinExistence type="predicted"/>
<gene>
    <name evidence="3" type="ORF">METZ01_LOCUS466598</name>
</gene>
<feature type="coiled-coil region" evidence="1">
    <location>
        <begin position="42"/>
        <end position="69"/>
    </location>
</feature>
<organism evidence="3">
    <name type="scientific">marine metagenome</name>
    <dbReference type="NCBI Taxonomy" id="408172"/>
    <lineage>
        <taxon>unclassified sequences</taxon>
        <taxon>metagenomes</taxon>
        <taxon>ecological metagenomes</taxon>
    </lineage>
</organism>
<name>A0A383B1I2_9ZZZZ</name>
<feature type="domain" description="Histidine kinase" evidence="2">
    <location>
        <begin position="78"/>
        <end position="236"/>
    </location>
</feature>
<dbReference type="SMART" id="SM00388">
    <property type="entry name" value="HisKA"/>
    <property type="match status" value="1"/>
</dbReference>
<dbReference type="AlphaFoldDB" id="A0A383B1I2"/>
<dbReference type="PANTHER" id="PTHR43065">
    <property type="entry name" value="SENSOR HISTIDINE KINASE"/>
    <property type="match status" value="1"/>
</dbReference>
<keyword evidence="1" id="KW-0175">Coiled coil</keyword>
<dbReference type="GO" id="GO:0000155">
    <property type="term" value="F:phosphorelay sensor kinase activity"/>
    <property type="evidence" value="ECO:0007669"/>
    <property type="project" value="InterPro"/>
</dbReference>
<dbReference type="PROSITE" id="PS50109">
    <property type="entry name" value="HIS_KIN"/>
    <property type="match status" value="1"/>
</dbReference>
<dbReference type="InterPro" id="IPR005467">
    <property type="entry name" value="His_kinase_dom"/>
</dbReference>
<dbReference type="Pfam" id="PF00512">
    <property type="entry name" value="HisKA"/>
    <property type="match status" value="1"/>
</dbReference>
<feature type="non-terminal residue" evidence="3">
    <location>
        <position position="1"/>
    </location>
</feature>
<evidence type="ECO:0000259" key="2">
    <source>
        <dbReference type="PROSITE" id="PS50109"/>
    </source>
</evidence>
<dbReference type="Gene3D" id="1.10.287.130">
    <property type="match status" value="1"/>
</dbReference>
<dbReference type="InterPro" id="IPR036890">
    <property type="entry name" value="HATPase_C_sf"/>
</dbReference>
<evidence type="ECO:0000313" key="3">
    <source>
        <dbReference type="EMBL" id="SVE13744.1"/>
    </source>
</evidence>
<sequence length="236" mass="26204">RTISQQQSDLRLSSIGLEARVAERVEELRETNLRLTSEIGERRSAELLLAETLEELRTMRQQLVQQERMLAMGQMASGVAHDFNNALSPILGSAELLLEALEMLDDREELIDSLKTIRTSALDAANVVRRLRGLYRGGQAEEDVEDINVNEVIESSINLTRPHWRVQAQAEGRAIDVDTVLEDVPTVSMNESELREVLTNLIMNAADAMPQGGTINFHTKADGEMVAIEVSDTGLV</sequence>
<protein>
    <recommendedName>
        <fullName evidence="2">Histidine kinase domain-containing protein</fullName>
    </recommendedName>
</protein>
<accession>A0A383B1I2</accession>
<evidence type="ECO:0000256" key="1">
    <source>
        <dbReference type="SAM" id="Coils"/>
    </source>
</evidence>
<dbReference type="SUPFAM" id="SSF55874">
    <property type="entry name" value="ATPase domain of HSP90 chaperone/DNA topoisomerase II/histidine kinase"/>
    <property type="match status" value="1"/>
</dbReference>
<dbReference type="Gene3D" id="3.30.565.10">
    <property type="entry name" value="Histidine kinase-like ATPase, C-terminal domain"/>
    <property type="match status" value="1"/>
</dbReference>
<reference evidence="3" key="1">
    <citation type="submission" date="2018-05" db="EMBL/GenBank/DDBJ databases">
        <authorList>
            <person name="Lanie J.A."/>
            <person name="Ng W.-L."/>
            <person name="Kazmierczak K.M."/>
            <person name="Andrzejewski T.M."/>
            <person name="Davidsen T.M."/>
            <person name="Wayne K.J."/>
            <person name="Tettelin H."/>
            <person name="Glass J.I."/>
            <person name="Rusch D."/>
            <person name="Podicherti R."/>
            <person name="Tsui H.-C.T."/>
            <person name="Winkler M.E."/>
        </authorList>
    </citation>
    <scope>NUCLEOTIDE SEQUENCE</scope>
</reference>